<evidence type="ECO:0000256" key="9">
    <source>
        <dbReference type="ARBA" id="ARBA00023136"/>
    </source>
</evidence>
<evidence type="ECO:0000256" key="10">
    <source>
        <dbReference type="ARBA" id="ARBA00023201"/>
    </source>
</evidence>
<keyword evidence="10 12" id="KW-0739">Sodium transport</keyword>
<evidence type="ECO:0000256" key="11">
    <source>
        <dbReference type="ARBA" id="ARBA00023303"/>
    </source>
</evidence>
<keyword evidence="4 12" id="KW-0894">Sodium channel</keyword>
<keyword evidence="5 12" id="KW-0812">Transmembrane</keyword>
<dbReference type="Pfam" id="PF00858">
    <property type="entry name" value="ASC"/>
    <property type="match status" value="1"/>
</dbReference>
<dbReference type="InterPro" id="IPR001873">
    <property type="entry name" value="ENaC"/>
</dbReference>
<sequence length="132" mass="14275">MLVEYSHLPECPISLLRSRLNFTALLPSCGCPPACHSRRVLTTASVAPITVPETRRISRITLETDPIPEQMASERRSYPLISFASELGGYLSFVLGVSVMSMADLAGHLAAWTRPGRAGIHTAASRVIDVKG</sequence>
<protein>
    <submittedName>
        <fullName evidence="13">Uncharacterized protein</fullName>
    </submittedName>
</protein>
<evidence type="ECO:0000313" key="13">
    <source>
        <dbReference type="EMBL" id="KAF0304661.1"/>
    </source>
</evidence>
<keyword evidence="6" id="KW-1133">Transmembrane helix</keyword>
<reference evidence="13 14" key="1">
    <citation type="submission" date="2019-07" db="EMBL/GenBank/DDBJ databases">
        <title>Draft genome assembly of a fouling barnacle, Amphibalanus amphitrite (Darwin, 1854): The first reference genome for Thecostraca.</title>
        <authorList>
            <person name="Kim W."/>
        </authorList>
    </citation>
    <scope>NUCLEOTIDE SEQUENCE [LARGE SCALE GENOMIC DNA]</scope>
    <source>
        <strain evidence="13">SNU_AA5</strain>
        <tissue evidence="13">Soma without cirri and trophi</tissue>
    </source>
</reference>
<evidence type="ECO:0000256" key="2">
    <source>
        <dbReference type="ARBA" id="ARBA00007193"/>
    </source>
</evidence>
<evidence type="ECO:0000256" key="7">
    <source>
        <dbReference type="ARBA" id="ARBA00023053"/>
    </source>
</evidence>
<evidence type="ECO:0000313" key="14">
    <source>
        <dbReference type="Proteomes" id="UP000440578"/>
    </source>
</evidence>
<comment type="subcellular location">
    <subcellularLocation>
        <location evidence="1">Membrane</location>
        <topology evidence="1">Multi-pass membrane protein</topology>
    </subcellularLocation>
</comment>
<keyword evidence="3 12" id="KW-0813">Transport</keyword>
<dbReference type="AlphaFoldDB" id="A0A6A4WRE2"/>
<keyword evidence="9" id="KW-0472">Membrane</keyword>
<keyword evidence="11 12" id="KW-0407">Ion channel</keyword>
<evidence type="ECO:0000256" key="3">
    <source>
        <dbReference type="ARBA" id="ARBA00022448"/>
    </source>
</evidence>
<keyword evidence="7" id="KW-0915">Sodium</keyword>
<evidence type="ECO:0000256" key="1">
    <source>
        <dbReference type="ARBA" id="ARBA00004141"/>
    </source>
</evidence>
<dbReference type="Proteomes" id="UP000440578">
    <property type="component" value="Unassembled WGS sequence"/>
</dbReference>
<evidence type="ECO:0000256" key="4">
    <source>
        <dbReference type="ARBA" id="ARBA00022461"/>
    </source>
</evidence>
<organism evidence="13 14">
    <name type="scientific">Amphibalanus amphitrite</name>
    <name type="common">Striped barnacle</name>
    <name type="synonym">Balanus amphitrite</name>
    <dbReference type="NCBI Taxonomy" id="1232801"/>
    <lineage>
        <taxon>Eukaryota</taxon>
        <taxon>Metazoa</taxon>
        <taxon>Ecdysozoa</taxon>
        <taxon>Arthropoda</taxon>
        <taxon>Crustacea</taxon>
        <taxon>Multicrustacea</taxon>
        <taxon>Cirripedia</taxon>
        <taxon>Thoracica</taxon>
        <taxon>Thoracicalcarea</taxon>
        <taxon>Balanomorpha</taxon>
        <taxon>Balanoidea</taxon>
        <taxon>Balanidae</taxon>
        <taxon>Amphibalaninae</taxon>
        <taxon>Amphibalanus</taxon>
    </lineage>
</organism>
<dbReference type="GO" id="GO:0016020">
    <property type="term" value="C:membrane"/>
    <property type="evidence" value="ECO:0007669"/>
    <property type="project" value="UniProtKB-SubCell"/>
</dbReference>
<accession>A0A6A4WRE2</accession>
<evidence type="ECO:0000256" key="8">
    <source>
        <dbReference type="ARBA" id="ARBA00023065"/>
    </source>
</evidence>
<keyword evidence="14" id="KW-1185">Reference proteome</keyword>
<evidence type="ECO:0000256" key="12">
    <source>
        <dbReference type="RuleBase" id="RU000679"/>
    </source>
</evidence>
<dbReference type="EMBL" id="VIIS01000825">
    <property type="protein sequence ID" value="KAF0304661.1"/>
    <property type="molecule type" value="Genomic_DNA"/>
</dbReference>
<dbReference type="Gene3D" id="1.10.287.770">
    <property type="entry name" value="YojJ-like"/>
    <property type="match status" value="1"/>
</dbReference>
<dbReference type="GO" id="GO:0005272">
    <property type="term" value="F:sodium channel activity"/>
    <property type="evidence" value="ECO:0007669"/>
    <property type="project" value="UniProtKB-KW"/>
</dbReference>
<gene>
    <name evidence="13" type="ORF">FJT64_002705</name>
</gene>
<evidence type="ECO:0000256" key="6">
    <source>
        <dbReference type="ARBA" id="ARBA00022989"/>
    </source>
</evidence>
<name>A0A6A4WRE2_AMPAM</name>
<keyword evidence="8 12" id="KW-0406">Ion transport</keyword>
<evidence type="ECO:0000256" key="5">
    <source>
        <dbReference type="ARBA" id="ARBA00022692"/>
    </source>
</evidence>
<comment type="similarity">
    <text evidence="2 12">Belongs to the amiloride-sensitive sodium channel (TC 1.A.6) family.</text>
</comment>
<proteinExistence type="inferred from homology"/>
<comment type="caution">
    <text evidence="13">The sequence shown here is derived from an EMBL/GenBank/DDBJ whole genome shotgun (WGS) entry which is preliminary data.</text>
</comment>